<dbReference type="AlphaFoldDB" id="A0A9W7Y5A8"/>
<organism evidence="3 4">
    <name type="scientific">Coemansia erecta</name>
    <dbReference type="NCBI Taxonomy" id="147472"/>
    <lineage>
        <taxon>Eukaryota</taxon>
        <taxon>Fungi</taxon>
        <taxon>Fungi incertae sedis</taxon>
        <taxon>Zoopagomycota</taxon>
        <taxon>Kickxellomycotina</taxon>
        <taxon>Kickxellomycetes</taxon>
        <taxon>Kickxellales</taxon>
        <taxon>Kickxellaceae</taxon>
        <taxon>Coemansia</taxon>
    </lineage>
</organism>
<accession>A0A9W7Y5A8</accession>
<feature type="region of interest" description="Disordered" evidence="1">
    <location>
        <begin position="1"/>
        <end position="34"/>
    </location>
</feature>
<dbReference type="InterPro" id="IPR002775">
    <property type="entry name" value="DNA/RNA-bd_Alba-like"/>
</dbReference>
<feature type="region of interest" description="Disordered" evidence="1">
    <location>
        <begin position="158"/>
        <end position="177"/>
    </location>
</feature>
<evidence type="ECO:0000313" key="4">
    <source>
        <dbReference type="Proteomes" id="UP001149813"/>
    </source>
</evidence>
<feature type="domain" description="DNA/RNA-binding protein Alba-like" evidence="2">
    <location>
        <begin position="41"/>
        <end position="100"/>
    </location>
</feature>
<sequence length="188" mass="19552">MKSKTKQKQKQKFKPKQKQKQKQKQHFKQSQTAAAAADALDMRITTHGKIESYVAHITARLAAAAATATAAATTRPLFVYAEGPAVAKLVSVVEIAKRRRPGSTVCELSCGNTRSSPCPLKAPPHAAAAATTGSADDAVVAADTAAKGIYAARAFAADPAGGSSSQTPDPSPGARPKESVWLLAKLTC</sequence>
<protein>
    <recommendedName>
        <fullName evidence="2">DNA/RNA-binding protein Alba-like domain-containing protein</fullName>
    </recommendedName>
</protein>
<comment type="caution">
    <text evidence="3">The sequence shown here is derived from an EMBL/GenBank/DDBJ whole genome shotgun (WGS) entry which is preliminary data.</text>
</comment>
<feature type="compositionally biased region" description="Basic residues" evidence="1">
    <location>
        <begin position="1"/>
        <end position="27"/>
    </location>
</feature>
<reference evidence="3" key="1">
    <citation type="submission" date="2022-07" db="EMBL/GenBank/DDBJ databases">
        <title>Phylogenomic reconstructions and comparative analyses of Kickxellomycotina fungi.</title>
        <authorList>
            <person name="Reynolds N.K."/>
            <person name="Stajich J.E."/>
            <person name="Barry K."/>
            <person name="Grigoriev I.V."/>
            <person name="Crous P."/>
            <person name="Smith M.E."/>
        </authorList>
    </citation>
    <scope>NUCLEOTIDE SEQUENCE</scope>
    <source>
        <strain evidence="3">NBRC 32514</strain>
    </source>
</reference>
<dbReference type="Pfam" id="PF01918">
    <property type="entry name" value="Alba"/>
    <property type="match status" value="1"/>
</dbReference>
<evidence type="ECO:0000259" key="2">
    <source>
        <dbReference type="Pfam" id="PF01918"/>
    </source>
</evidence>
<keyword evidence="4" id="KW-1185">Reference proteome</keyword>
<dbReference type="Proteomes" id="UP001149813">
    <property type="component" value="Unassembled WGS sequence"/>
</dbReference>
<name>A0A9W7Y5A8_9FUNG</name>
<gene>
    <name evidence="3" type="ORF">LPJ53_001960</name>
</gene>
<dbReference type="EMBL" id="JANBOJ010000055">
    <property type="protein sequence ID" value="KAJ1723735.1"/>
    <property type="molecule type" value="Genomic_DNA"/>
</dbReference>
<proteinExistence type="predicted"/>
<dbReference type="OrthoDB" id="424402at2759"/>
<evidence type="ECO:0000313" key="3">
    <source>
        <dbReference type="EMBL" id="KAJ1723735.1"/>
    </source>
</evidence>
<dbReference type="GO" id="GO:0003676">
    <property type="term" value="F:nucleic acid binding"/>
    <property type="evidence" value="ECO:0007669"/>
    <property type="project" value="InterPro"/>
</dbReference>
<evidence type="ECO:0000256" key="1">
    <source>
        <dbReference type="SAM" id="MobiDB-lite"/>
    </source>
</evidence>